<evidence type="ECO:0000256" key="6">
    <source>
        <dbReference type="ARBA" id="ARBA00022692"/>
    </source>
</evidence>
<dbReference type="GO" id="GO:0015297">
    <property type="term" value="F:antiporter activity"/>
    <property type="evidence" value="ECO:0007669"/>
    <property type="project" value="InterPro"/>
</dbReference>
<dbReference type="Pfam" id="PF01554">
    <property type="entry name" value="MatE"/>
    <property type="match status" value="2"/>
</dbReference>
<evidence type="ECO:0000256" key="8">
    <source>
        <dbReference type="ARBA" id="ARBA00023136"/>
    </source>
</evidence>
<dbReference type="InterPro" id="IPR048279">
    <property type="entry name" value="MdtK-like"/>
</dbReference>
<feature type="transmembrane region" description="Helical" evidence="10">
    <location>
        <begin position="163"/>
        <end position="182"/>
    </location>
</feature>
<dbReference type="KEGG" id="eri:EEI45_03915"/>
<dbReference type="PANTHER" id="PTHR43823">
    <property type="entry name" value="SPORULATION PROTEIN YKVU"/>
    <property type="match status" value="1"/>
</dbReference>
<dbReference type="EMBL" id="CP034234">
    <property type="protein sequence ID" value="AZK44023.1"/>
    <property type="molecule type" value="Genomic_DNA"/>
</dbReference>
<feature type="transmembrane region" description="Helical" evidence="10">
    <location>
        <begin position="90"/>
        <end position="113"/>
    </location>
</feature>
<dbReference type="GO" id="GO:0046677">
    <property type="term" value="P:response to antibiotic"/>
    <property type="evidence" value="ECO:0007669"/>
    <property type="project" value="UniProtKB-KW"/>
</dbReference>
<dbReference type="GO" id="GO:0042910">
    <property type="term" value="F:xenobiotic transmembrane transporter activity"/>
    <property type="evidence" value="ECO:0007669"/>
    <property type="project" value="InterPro"/>
</dbReference>
<comment type="similarity">
    <text evidence="2">Belongs to the multi antimicrobial extrusion (MATE) (TC 2.A.66.1) family. MepA subfamily.</text>
</comment>
<keyword evidence="9" id="KW-0046">Antibiotic resistance</keyword>
<dbReference type="AlphaFoldDB" id="A0A3S8RMD6"/>
<feature type="transmembrane region" description="Helical" evidence="10">
    <location>
        <begin position="17"/>
        <end position="34"/>
    </location>
</feature>
<evidence type="ECO:0000256" key="10">
    <source>
        <dbReference type="SAM" id="Phobius"/>
    </source>
</evidence>
<evidence type="ECO:0000313" key="11">
    <source>
        <dbReference type="EMBL" id="AZK44023.1"/>
    </source>
</evidence>
<evidence type="ECO:0000256" key="4">
    <source>
        <dbReference type="ARBA" id="ARBA00022448"/>
    </source>
</evidence>
<evidence type="ECO:0000256" key="3">
    <source>
        <dbReference type="ARBA" id="ARBA00022106"/>
    </source>
</evidence>
<feature type="transmembrane region" description="Helical" evidence="10">
    <location>
        <begin position="392"/>
        <end position="409"/>
    </location>
</feature>
<dbReference type="PANTHER" id="PTHR43823:SF3">
    <property type="entry name" value="MULTIDRUG EXPORT PROTEIN MEPA"/>
    <property type="match status" value="1"/>
</dbReference>
<dbReference type="InterPro" id="IPR051327">
    <property type="entry name" value="MATE_MepA_subfamily"/>
</dbReference>
<keyword evidence="6 10" id="KW-0812">Transmembrane</keyword>
<dbReference type="RefSeq" id="WP_125164222.1">
    <property type="nucleotide sequence ID" value="NZ_CP034234.1"/>
</dbReference>
<feature type="transmembrane region" description="Helical" evidence="10">
    <location>
        <begin position="359"/>
        <end position="380"/>
    </location>
</feature>
<dbReference type="GO" id="GO:0005886">
    <property type="term" value="C:plasma membrane"/>
    <property type="evidence" value="ECO:0007669"/>
    <property type="project" value="UniProtKB-SubCell"/>
</dbReference>
<name>A0A3S8RMD6_9FIRM</name>
<evidence type="ECO:0000256" key="2">
    <source>
        <dbReference type="ARBA" id="ARBA00008417"/>
    </source>
</evidence>
<feature type="transmembrane region" description="Helical" evidence="10">
    <location>
        <begin position="269"/>
        <end position="289"/>
    </location>
</feature>
<reference evidence="11 12" key="1">
    <citation type="journal article" date="2020" name="Int. J. Syst. Evol. Microbiol.">
        <title>Description of Erysipelothrix piscisicarius sp. nov., an emergent fish pathogen, and assessment of virulence using a tiger barb (Puntigrus tetrazona) infection model.</title>
        <authorList>
            <person name="Pomaranski E.K."/>
            <person name="Griffin M.J."/>
            <person name="Camus A.C."/>
            <person name="Armwood A.R."/>
            <person name="Shelley J."/>
            <person name="Waldbieser G.C."/>
            <person name="LaFrentz B.R."/>
            <person name="Garcia J.C."/>
            <person name="Yanong R."/>
            <person name="Soto E."/>
        </authorList>
    </citation>
    <scope>NUCLEOTIDE SEQUENCE [LARGE SCALE GENOMIC DNA]</scope>
    <source>
        <strain evidence="11 12">15TAL0474</strain>
    </source>
</reference>
<keyword evidence="8 10" id="KW-0472">Membrane</keyword>
<keyword evidence="12" id="KW-1185">Reference proteome</keyword>
<dbReference type="NCBIfam" id="TIGR00797">
    <property type="entry name" value="matE"/>
    <property type="match status" value="1"/>
</dbReference>
<evidence type="ECO:0000256" key="1">
    <source>
        <dbReference type="ARBA" id="ARBA00004651"/>
    </source>
</evidence>
<evidence type="ECO:0000256" key="9">
    <source>
        <dbReference type="ARBA" id="ARBA00023251"/>
    </source>
</evidence>
<keyword evidence="5" id="KW-1003">Cell membrane</keyword>
<evidence type="ECO:0000256" key="5">
    <source>
        <dbReference type="ARBA" id="ARBA00022475"/>
    </source>
</evidence>
<feature type="transmembrane region" description="Helical" evidence="10">
    <location>
        <begin position="188"/>
        <end position="212"/>
    </location>
</feature>
<dbReference type="InterPro" id="IPR045070">
    <property type="entry name" value="MATE_MepA-like"/>
</dbReference>
<comment type="subcellular location">
    <subcellularLocation>
        <location evidence="1">Cell membrane</location>
        <topology evidence="1">Multi-pass membrane protein</topology>
    </subcellularLocation>
</comment>
<proteinExistence type="inferred from homology"/>
<dbReference type="Proteomes" id="UP000278804">
    <property type="component" value="Chromosome"/>
</dbReference>
<evidence type="ECO:0000256" key="7">
    <source>
        <dbReference type="ARBA" id="ARBA00022989"/>
    </source>
</evidence>
<dbReference type="CDD" id="cd13143">
    <property type="entry name" value="MATE_MepA_like"/>
    <property type="match status" value="1"/>
</dbReference>
<evidence type="ECO:0000313" key="12">
    <source>
        <dbReference type="Proteomes" id="UP000278804"/>
    </source>
</evidence>
<accession>A0A3S8RMD6</accession>
<feature type="transmembrane region" description="Helical" evidence="10">
    <location>
        <begin position="54"/>
        <end position="78"/>
    </location>
</feature>
<feature type="transmembrane region" description="Helical" evidence="10">
    <location>
        <begin position="310"/>
        <end position="334"/>
    </location>
</feature>
<sequence length="440" mass="48990">MNTIPTRKQLRQNLSRYILPSIGAMIFFSLYTMVDGMFVGKGGGPQALASVNLSMPYINMIFAFALMIAVGASTRITYYFGQKNFHESNVIFSLGFWFLGIFALILALFMGFMHNPFIRVLGATPDTLNYVSQYLRIMIFFSPFFMLTYYLEVLVKADGAPGLSLLGIILSAFVNIIFDYLFVIQFQWGIQGAAIATGIAQVFGFIFFLSYFQSSKSTLKFIKPTWNIKTIKTMIQIGIPDALTELSSGFITFVFNLAIAFYFGSNGLAAFGVLMYLTNLVTVTMIGINQGIQPLVSFYHGQEETKLIDWILSDALFVSVVCGFAFFLLCQIFPEVLVRGFINAENIEPFTLAVKALPIFSYGFLISGINIVFAGYFTALERIRPAMIISMSRGYVLVALCVLGLPYVLGANSIWFAPLAYELLTLVVSSILFKHTKKTA</sequence>
<dbReference type="PIRSF" id="PIRSF006603">
    <property type="entry name" value="DinF"/>
    <property type="match status" value="1"/>
</dbReference>
<organism evidence="11 12">
    <name type="scientific">Erysipelothrix piscisicarius</name>
    <dbReference type="NCBI Taxonomy" id="2485784"/>
    <lineage>
        <taxon>Bacteria</taxon>
        <taxon>Bacillati</taxon>
        <taxon>Bacillota</taxon>
        <taxon>Erysipelotrichia</taxon>
        <taxon>Erysipelotrichales</taxon>
        <taxon>Erysipelotrichaceae</taxon>
        <taxon>Erysipelothrix</taxon>
    </lineage>
</organism>
<keyword evidence="7 10" id="KW-1133">Transmembrane helix</keyword>
<feature type="transmembrane region" description="Helical" evidence="10">
    <location>
        <begin position="242"/>
        <end position="263"/>
    </location>
</feature>
<feature type="transmembrane region" description="Helical" evidence="10">
    <location>
        <begin position="415"/>
        <end position="433"/>
    </location>
</feature>
<protein>
    <recommendedName>
        <fullName evidence="3">Multidrug export protein MepA</fullName>
    </recommendedName>
</protein>
<gene>
    <name evidence="11" type="ORF">EEI45_03915</name>
</gene>
<keyword evidence="4" id="KW-0813">Transport</keyword>
<dbReference type="InterPro" id="IPR002528">
    <property type="entry name" value="MATE_fam"/>
</dbReference>
<feature type="transmembrane region" description="Helical" evidence="10">
    <location>
        <begin position="133"/>
        <end position="151"/>
    </location>
</feature>